<dbReference type="EMBL" id="KB644413">
    <property type="protein sequence ID" value="EPS31619.1"/>
    <property type="molecule type" value="Genomic_DNA"/>
</dbReference>
<name>S7ZMN5_PENO1</name>
<accession>S7ZMN5</accession>
<sequence length="261" mass="29894">MPRQAVHIGPEKLIASAVPQLLVGQYHTESSALHDAQFVGILRPWQGFESSVRATHQSHSWRSETLALKMMTRDPYASGNLIVGDKHGLLTRFHKYFGDVLNSIFQSHSIGMRFADFKCAGSGHKNTPDTIMMDDNYEVKVAGELKTPWVRQHRLEGFFHKPILLRKVLAQLIQYMQHADCVYGFLSNYEETIFLRQRQDEQGLWRIEYSPVIRSSETYNKYGRGNLPAVSVRQCFFYVGCEALAQRAANNTTPDWVVTRE</sequence>
<dbReference type="AlphaFoldDB" id="S7ZMN5"/>
<keyword evidence="2" id="KW-1185">Reference proteome</keyword>
<dbReference type="OrthoDB" id="3796275at2759"/>
<dbReference type="eggNOG" id="ENOG502RPDE">
    <property type="taxonomic scope" value="Eukaryota"/>
</dbReference>
<dbReference type="PhylomeDB" id="S7ZMN5"/>
<evidence type="ECO:0000313" key="1">
    <source>
        <dbReference type="EMBL" id="EPS31619.1"/>
    </source>
</evidence>
<proteinExistence type="predicted"/>
<evidence type="ECO:0000313" key="2">
    <source>
        <dbReference type="Proteomes" id="UP000019376"/>
    </source>
</evidence>
<dbReference type="Proteomes" id="UP000019376">
    <property type="component" value="Unassembled WGS sequence"/>
</dbReference>
<reference evidence="1 2" key="1">
    <citation type="journal article" date="2013" name="PLoS ONE">
        <title>Genomic and secretomic analyses reveal unique features of the lignocellulolytic enzyme system of Penicillium decumbens.</title>
        <authorList>
            <person name="Liu G."/>
            <person name="Zhang L."/>
            <person name="Wei X."/>
            <person name="Zou G."/>
            <person name="Qin Y."/>
            <person name="Ma L."/>
            <person name="Li J."/>
            <person name="Zheng H."/>
            <person name="Wang S."/>
            <person name="Wang C."/>
            <person name="Xun L."/>
            <person name="Zhao G.-P."/>
            <person name="Zhou Z."/>
            <person name="Qu Y."/>
        </authorList>
    </citation>
    <scope>NUCLEOTIDE SEQUENCE [LARGE SCALE GENOMIC DNA]</scope>
    <source>
        <strain evidence="2">114-2 / CGMCC 5302</strain>
    </source>
</reference>
<protein>
    <submittedName>
        <fullName evidence="1">Uncharacterized protein</fullName>
    </submittedName>
</protein>
<dbReference type="HOGENOM" id="CLU_093239_0_0_1"/>
<gene>
    <name evidence="1" type="ORF">PDE_06574</name>
</gene>
<organism evidence="1 2">
    <name type="scientific">Penicillium oxalicum (strain 114-2 / CGMCC 5302)</name>
    <name type="common">Penicillium decumbens</name>
    <dbReference type="NCBI Taxonomy" id="933388"/>
    <lineage>
        <taxon>Eukaryota</taxon>
        <taxon>Fungi</taxon>
        <taxon>Dikarya</taxon>
        <taxon>Ascomycota</taxon>
        <taxon>Pezizomycotina</taxon>
        <taxon>Eurotiomycetes</taxon>
        <taxon>Eurotiomycetidae</taxon>
        <taxon>Eurotiales</taxon>
        <taxon>Aspergillaceae</taxon>
        <taxon>Penicillium</taxon>
    </lineage>
</organism>